<sequence>MKKTIKKYSFAYLLILPSIISLFIVQVIPSLQGLYISLIKLNQFTFKDFLKAPFVGLQNYFFILFDPNSMVRVGLLGAIRNSAIFTICVISGTLVMGLGLAILLNQNFKGKGLARTLLLLPWIIPTYIVGLLASFMYSYDGIINRVLVNILHILPEPLSWKVGPLTLVSIILITIWRFFPMTMLMYLAALQGISKDYYEAAEIDGANDLQKFWYITLPFLKPVTAMMILYGLIQHIYSFNIAAMMFGLGSGYPGKWGDLIMTNLMRNSFSLWQYGPGGAASIVLMLLVLLLVMVWLKIFKDSITIE</sequence>
<evidence type="ECO:0000313" key="10">
    <source>
        <dbReference type="Proteomes" id="UP000294678"/>
    </source>
</evidence>
<keyword evidence="6 7" id="KW-0472">Membrane</keyword>
<keyword evidence="4 7" id="KW-0812">Transmembrane</keyword>
<feature type="transmembrane region" description="Helical" evidence="7">
    <location>
        <begin position="83"/>
        <end position="104"/>
    </location>
</feature>
<name>A0AA46I6A7_9FUSO</name>
<keyword evidence="10" id="KW-1185">Reference proteome</keyword>
<dbReference type="InterPro" id="IPR051393">
    <property type="entry name" value="ABC_transporter_permease"/>
</dbReference>
<dbReference type="EMBL" id="SOBG01000002">
    <property type="protein sequence ID" value="TDT71999.1"/>
    <property type="molecule type" value="Genomic_DNA"/>
</dbReference>
<dbReference type="Pfam" id="PF00528">
    <property type="entry name" value="BPD_transp_1"/>
    <property type="match status" value="1"/>
</dbReference>
<dbReference type="PANTHER" id="PTHR30193">
    <property type="entry name" value="ABC TRANSPORTER PERMEASE PROTEIN"/>
    <property type="match status" value="1"/>
</dbReference>
<gene>
    <name evidence="9" type="ORF">EV215_0694</name>
</gene>
<evidence type="ECO:0000256" key="4">
    <source>
        <dbReference type="ARBA" id="ARBA00022692"/>
    </source>
</evidence>
<evidence type="ECO:0000256" key="1">
    <source>
        <dbReference type="ARBA" id="ARBA00004651"/>
    </source>
</evidence>
<comment type="caution">
    <text evidence="9">The sequence shown here is derived from an EMBL/GenBank/DDBJ whole genome shotgun (WGS) entry which is preliminary data.</text>
</comment>
<dbReference type="PROSITE" id="PS50928">
    <property type="entry name" value="ABC_TM1"/>
    <property type="match status" value="1"/>
</dbReference>
<proteinExistence type="inferred from homology"/>
<dbReference type="InterPro" id="IPR035906">
    <property type="entry name" value="MetI-like_sf"/>
</dbReference>
<dbReference type="SUPFAM" id="SSF161098">
    <property type="entry name" value="MetI-like"/>
    <property type="match status" value="1"/>
</dbReference>
<dbReference type="GO" id="GO:0005886">
    <property type="term" value="C:plasma membrane"/>
    <property type="evidence" value="ECO:0007669"/>
    <property type="project" value="UniProtKB-SubCell"/>
</dbReference>
<dbReference type="RefSeq" id="WP_134112586.1">
    <property type="nucleotide sequence ID" value="NZ_SOBG01000002.1"/>
</dbReference>
<evidence type="ECO:0000256" key="2">
    <source>
        <dbReference type="ARBA" id="ARBA00022448"/>
    </source>
</evidence>
<comment type="subcellular location">
    <subcellularLocation>
        <location evidence="1 7">Cell membrane</location>
        <topology evidence="1 7">Multi-pass membrane protein</topology>
    </subcellularLocation>
</comment>
<evidence type="ECO:0000256" key="3">
    <source>
        <dbReference type="ARBA" id="ARBA00022475"/>
    </source>
</evidence>
<keyword evidence="3" id="KW-1003">Cell membrane</keyword>
<keyword evidence="5 7" id="KW-1133">Transmembrane helix</keyword>
<protein>
    <submittedName>
        <fullName evidence="9">Multiple sugar transport system permease protein</fullName>
    </submittedName>
</protein>
<feature type="transmembrane region" description="Helical" evidence="7">
    <location>
        <begin position="228"/>
        <end position="252"/>
    </location>
</feature>
<keyword evidence="2 7" id="KW-0813">Transport</keyword>
<dbReference type="Proteomes" id="UP000294678">
    <property type="component" value="Unassembled WGS sequence"/>
</dbReference>
<dbReference type="GO" id="GO:0055085">
    <property type="term" value="P:transmembrane transport"/>
    <property type="evidence" value="ECO:0007669"/>
    <property type="project" value="InterPro"/>
</dbReference>
<evidence type="ECO:0000256" key="5">
    <source>
        <dbReference type="ARBA" id="ARBA00022989"/>
    </source>
</evidence>
<evidence type="ECO:0000256" key="7">
    <source>
        <dbReference type="RuleBase" id="RU363032"/>
    </source>
</evidence>
<keyword evidence="9" id="KW-0762">Sugar transport</keyword>
<dbReference type="Gene3D" id="1.10.3720.10">
    <property type="entry name" value="MetI-like"/>
    <property type="match status" value="1"/>
</dbReference>
<organism evidence="9 10">
    <name type="scientific">Hypnocyclicus thermotrophus</name>
    <dbReference type="NCBI Taxonomy" id="1627895"/>
    <lineage>
        <taxon>Bacteria</taxon>
        <taxon>Fusobacteriati</taxon>
        <taxon>Fusobacteriota</taxon>
        <taxon>Fusobacteriia</taxon>
        <taxon>Fusobacteriales</taxon>
        <taxon>Fusobacteriaceae</taxon>
        <taxon>Hypnocyclicus</taxon>
    </lineage>
</organism>
<reference evidence="9 10" key="1">
    <citation type="submission" date="2019-03" db="EMBL/GenBank/DDBJ databases">
        <title>Genomic Encyclopedia of Type Strains, Phase IV (KMG-IV): sequencing the most valuable type-strain genomes for metagenomic binning, comparative biology and taxonomic classification.</title>
        <authorList>
            <person name="Goeker M."/>
        </authorList>
    </citation>
    <scope>NUCLEOTIDE SEQUENCE [LARGE SCALE GENOMIC DNA]</scope>
    <source>
        <strain evidence="9 10">DSM 100055</strain>
    </source>
</reference>
<feature type="transmembrane region" description="Helical" evidence="7">
    <location>
        <begin position="12"/>
        <end position="36"/>
    </location>
</feature>
<accession>A0AA46I6A7</accession>
<evidence type="ECO:0000313" key="9">
    <source>
        <dbReference type="EMBL" id="TDT71999.1"/>
    </source>
</evidence>
<dbReference type="CDD" id="cd06261">
    <property type="entry name" value="TM_PBP2"/>
    <property type="match status" value="1"/>
</dbReference>
<evidence type="ECO:0000256" key="6">
    <source>
        <dbReference type="ARBA" id="ARBA00023136"/>
    </source>
</evidence>
<evidence type="ECO:0000259" key="8">
    <source>
        <dbReference type="PROSITE" id="PS50928"/>
    </source>
</evidence>
<dbReference type="AlphaFoldDB" id="A0AA46I6A7"/>
<feature type="transmembrane region" description="Helical" evidence="7">
    <location>
        <begin position="272"/>
        <end position="296"/>
    </location>
</feature>
<comment type="similarity">
    <text evidence="7">Belongs to the binding-protein-dependent transport system permease family.</text>
</comment>
<feature type="transmembrane region" description="Helical" evidence="7">
    <location>
        <begin position="158"/>
        <end position="179"/>
    </location>
</feature>
<feature type="domain" description="ABC transmembrane type-1" evidence="8">
    <location>
        <begin position="79"/>
        <end position="295"/>
    </location>
</feature>
<dbReference type="InterPro" id="IPR000515">
    <property type="entry name" value="MetI-like"/>
</dbReference>
<dbReference type="PANTHER" id="PTHR30193:SF37">
    <property type="entry name" value="INNER MEMBRANE ABC TRANSPORTER PERMEASE PROTEIN YCJO"/>
    <property type="match status" value="1"/>
</dbReference>
<feature type="transmembrane region" description="Helical" evidence="7">
    <location>
        <begin position="116"/>
        <end position="138"/>
    </location>
</feature>